<dbReference type="Gene3D" id="1.20.1250.20">
    <property type="entry name" value="MFS general substrate transporter like domains"/>
    <property type="match status" value="1"/>
</dbReference>
<evidence type="ECO:0000313" key="9">
    <source>
        <dbReference type="Proteomes" id="UP000186132"/>
    </source>
</evidence>
<dbReference type="InterPro" id="IPR011701">
    <property type="entry name" value="MFS"/>
</dbReference>
<dbReference type="InterPro" id="IPR050189">
    <property type="entry name" value="MFS_Efflux_Transporters"/>
</dbReference>
<dbReference type="RefSeq" id="WP_073392120.1">
    <property type="nucleotide sequence ID" value="NZ_FQVU01000006.1"/>
</dbReference>
<dbReference type="PROSITE" id="PS50850">
    <property type="entry name" value="MFS"/>
    <property type="match status" value="1"/>
</dbReference>
<dbReference type="InterPro" id="IPR020846">
    <property type="entry name" value="MFS_dom"/>
</dbReference>
<keyword evidence="3 6" id="KW-0812">Transmembrane</keyword>
<evidence type="ECO:0000313" key="8">
    <source>
        <dbReference type="EMBL" id="SHH46396.1"/>
    </source>
</evidence>
<keyword evidence="5 6" id="KW-0472">Membrane</keyword>
<dbReference type="InterPro" id="IPR036259">
    <property type="entry name" value="MFS_trans_sf"/>
</dbReference>
<name>A0A1M5T6R2_9ACTN</name>
<dbReference type="PANTHER" id="PTHR43124">
    <property type="entry name" value="PURINE EFFLUX PUMP PBUE"/>
    <property type="match status" value="1"/>
</dbReference>
<accession>A0A1M5T6R2</accession>
<reference evidence="9" key="1">
    <citation type="submission" date="2016-11" db="EMBL/GenBank/DDBJ databases">
        <authorList>
            <person name="Varghese N."/>
            <person name="Submissions S."/>
        </authorList>
    </citation>
    <scope>NUCLEOTIDE SEQUENCE [LARGE SCALE GENOMIC DNA]</scope>
    <source>
        <strain evidence="9">DSM 45627</strain>
    </source>
</reference>
<dbReference type="SUPFAM" id="SSF103473">
    <property type="entry name" value="MFS general substrate transporter"/>
    <property type="match status" value="1"/>
</dbReference>
<proteinExistence type="predicted"/>
<evidence type="ECO:0000259" key="7">
    <source>
        <dbReference type="PROSITE" id="PS50850"/>
    </source>
</evidence>
<feature type="transmembrane region" description="Helical" evidence="6">
    <location>
        <begin position="51"/>
        <end position="76"/>
    </location>
</feature>
<organism evidence="8 9">
    <name type="scientific">Jatrophihabitans endophyticus</name>
    <dbReference type="NCBI Taxonomy" id="1206085"/>
    <lineage>
        <taxon>Bacteria</taxon>
        <taxon>Bacillati</taxon>
        <taxon>Actinomycetota</taxon>
        <taxon>Actinomycetes</taxon>
        <taxon>Jatrophihabitantales</taxon>
        <taxon>Jatrophihabitantaceae</taxon>
        <taxon>Jatrophihabitans</taxon>
    </lineage>
</organism>
<feature type="transmembrane region" description="Helical" evidence="6">
    <location>
        <begin position="345"/>
        <end position="367"/>
    </location>
</feature>
<feature type="transmembrane region" description="Helical" evidence="6">
    <location>
        <begin position="83"/>
        <end position="101"/>
    </location>
</feature>
<keyword evidence="2" id="KW-1003">Cell membrane</keyword>
<feature type="transmembrane region" description="Helical" evidence="6">
    <location>
        <begin position="220"/>
        <end position="242"/>
    </location>
</feature>
<gene>
    <name evidence="8" type="ORF">SAMN05443575_3923</name>
</gene>
<dbReference type="EMBL" id="FQVU01000006">
    <property type="protein sequence ID" value="SHH46396.1"/>
    <property type="molecule type" value="Genomic_DNA"/>
</dbReference>
<comment type="subcellular location">
    <subcellularLocation>
        <location evidence="1">Cell membrane</location>
        <topology evidence="1">Multi-pass membrane protein</topology>
    </subcellularLocation>
</comment>
<evidence type="ECO:0000256" key="4">
    <source>
        <dbReference type="ARBA" id="ARBA00022989"/>
    </source>
</evidence>
<feature type="transmembrane region" description="Helical" evidence="6">
    <location>
        <begin position="311"/>
        <end position="333"/>
    </location>
</feature>
<feature type="transmembrane region" description="Helical" evidence="6">
    <location>
        <begin position="286"/>
        <end position="305"/>
    </location>
</feature>
<evidence type="ECO:0000256" key="2">
    <source>
        <dbReference type="ARBA" id="ARBA00022475"/>
    </source>
</evidence>
<feature type="domain" description="Major facilitator superfamily (MFS) profile" evidence="7">
    <location>
        <begin position="17"/>
        <end position="393"/>
    </location>
</feature>
<dbReference type="GO" id="GO:0005886">
    <property type="term" value="C:plasma membrane"/>
    <property type="evidence" value="ECO:0007669"/>
    <property type="project" value="UniProtKB-SubCell"/>
</dbReference>
<dbReference type="Pfam" id="PF07690">
    <property type="entry name" value="MFS_1"/>
    <property type="match status" value="1"/>
</dbReference>
<sequence>MTAVLDDRTDAAFRRAPLAALGFGSFAYVTAETLPVGLLPQIADGLSVPEAQVGLLMTTYAAVAGLTAIPFTAFTIGVSRNRLIALCVAVFTVSQVLAAVAPTFEVLAASRLVAALAHGVFWAALGPVAARLAPPGQVGRATSFVFVGNSIALVAGVPLGTALGQLAGWRASFALMAVAGAVATVALLRLLPALPPLDTQRTVPPLARIRAAVGVVRDRGVGVVCIVTAVVVIGHFAAYTYIAPLVHRAGGLDGLALSALLLGYGGAGLIGNLVGGRAVDRRPGPGLAGFVGIAVAALVAIALTPGTVGTVLAVLAWGVGFSAVPVSLQSAILRVAPHAQDSASALYVVAFQIGIGGGALLGERLYAGGQLGLLPGLAALTALIALAVVVGARGSFPRRTARAQVALAQG</sequence>
<dbReference type="STRING" id="1206085.SAMN05443575_3923"/>
<dbReference type="AlphaFoldDB" id="A0A1M5T6R2"/>
<evidence type="ECO:0000256" key="6">
    <source>
        <dbReference type="SAM" id="Phobius"/>
    </source>
</evidence>
<feature type="transmembrane region" description="Helical" evidence="6">
    <location>
        <begin position="173"/>
        <end position="191"/>
    </location>
</feature>
<protein>
    <submittedName>
        <fullName evidence="8">Predicted arabinose efflux permease, MFS family</fullName>
    </submittedName>
</protein>
<feature type="transmembrane region" description="Helical" evidence="6">
    <location>
        <begin position="144"/>
        <end position="167"/>
    </location>
</feature>
<evidence type="ECO:0000256" key="3">
    <source>
        <dbReference type="ARBA" id="ARBA00022692"/>
    </source>
</evidence>
<feature type="transmembrane region" description="Helical" evidence="6">
    <location>
        <begin position="113"/>
        <end position="132"/>
    </location>
</feature>
<feature type="transmembrane region" description="Helical" evidence="6">
    <location>
        <begin position="254"/>
        <end position="274"/>
    </location>
</feature>
<dbReference type="OrthoDB" id="9814237at2"/>
<keyword evidence="9" id="KW-1185">Reference proteome</keyword>
<dbReference type="GO" id="GO:0022857">
    <property type="term" value="F:transmembrane transporter activity"/>
    <property type="evidence" value="ECO:0007669"/>
    <property type="project" value="InterPro"/>
</dbReference>
<feature type="transmembrane region" description="Helical" evidence="6">
    <location>
        <begin position="373"/>
        <end position="392"/>
    </location>
</feature>
<evidence type="ECO:0000256" key="1">
    <source>
        <dbReference type="ARBA" id="ARBA00004651"/>
    </source>
</evidence>
<evidence type="ECO:0000256" key="5">
    <source>
        <dbReference type="ARBA" id="ARBA00023136"/>
    </source>
</evidence>
<dbReference type="CDD" id="cd17324">
    <property type="entry name" value="MFS_NepI_like"/>
    <property type="match status" value="1"/>
</dbReference>
<dbReference type="Proteomes" id="UP000186132">
    <property type="component" value="Unassembled WGS sequence"/>
</dbReference>
<dbReference type="PANTHER" id="PTHR43124:SF3">
    <property type="entry name" value="CHLORAMPHENICOL EFFLUX PUMP RV0191"/>
    <property type="match status" value="1"/>
</dbReference>
<keyword evidence="4 6" id="KW-1133">Transmembrane helix</keyword>